<evidence type="ECO:0000256" key="1">
    <source>
        <dbReference type="SAM" id="SignalP"/>
    </source>
</evidence>
<organism evidence="2 3">
    <name type="scientific">Rubripirellula reticaptiva</name>
    <dbReference type="NCBI Taxonomy" id="2528013"/>
    <lineage>
        <taxon>Bacteria</taxon>
        <taxon>Pseudomonadati</taxon>
        <taxon>Planctomycetota</taxon>
        <taxon>Planctomycetia</taxon>
        <taxon>Pirellulales</taxon>
        <taxon>Pirellulaceae</taxon>
        <taxon>Rubripirellula</taxon>
    </lineage>
</organism>
<feature type="chain" id="PRO_5023016801" evidence="1">
    <location>
        <begin position="33"/>
        <end position="618"/>
    </location>
</feature>
<sequence precursor="true">MQRMTQMKSITILVAAVTLVICVSAESRQASAQPPRVLNADLDYEASGFVMPAKGQMPPGAIAGLTTSGPVQRAGYAGQAGPGYVPPMSGAPNNGMPMAATPINGYASGQATAQAMQAGGYGPQGSVQQVGFLQGGGCDSCGPGGCDSMCGDASYGQSYGGPMYGQQMQYGGCDGACGGICGGTGACGMGGGSVLSSGGVLGKIYGDDSCGGCGMDGCGSCGGLSKLRHICMFCRGEGCEACQMFRGRSLMGLLGALRPYSKAGKAAQRWYDISAEALFMDRSGSTGGGGIITQRGPGPGGVAVLRGSDAINSDIEPGVRLSAALIFGVGGNIEATYFGGLEWDGSASVSSPATLIANPTFDPLATSGPDSFPFAITSGADLYSFISDFGVDPAGGFDDTDRSISQSVTSHATFNSGEVSYRRRTVGPYNRFQGSWLAGMRHLRYNNRIGLDIVGLNNDGTNATLTDGTQRFFSSRDTIENSMFGGQIGGDLWYTMTPGIQMGVELKGMWMKNEARRNYTVSANSIAGGGPGTVSDSYREDNGTLALEFSTQLVYRLSHSWSFRSAYYLVAIDEVASPELNGTFLKDVVDSPSSVGRPGMNFESLTLNGFTFGAEYLW</sequence>
<comment type="caution">
    <text evidence="2">The sequence shown here is derived from an EMBL/GenBank/DDBJ whole genome shotgun (WGS) entry which is preliminary data.</text>
</comment>
<dbReference type="EMBL" id="SJPX01000001">
    <property type="protein sequence ID" value="TWU57622.1"/>
    <property type="molecule type" value="Genomic_DNA"/>
</dbReference>
<accession>A0A5C6F9R8</accession>
<evidence type="ECO:0000313" key="2">
    <source>
        <dbReference type="EMBL" id="TWU57622.1"/>
    </source>
</evidence>
<gene>
    <name evidence="2" type="ORF">Poly59_05290</name>
</gene>
<reference evidence="2 3" key="1">
    <citation type="submission" date="2019-02" db="EMBL/GenBank/DDBJ databases">
        <title>Deep-cultivation of Planctomycetes and their phenomic and genomic characterization uncovers novel biology.</title>
        <authorList>
            <person name="Wiegand S."/>
            <person name="Jogler M."/>
            <person name="Boedeker C."/>
            <person name="Pinto D."/>
            <person name="Vollmers J."/>
            <person name="Rivas-Marin E."/>
            <person name="Kohn T."/>
            <person name="Peeters S.H."/>
            <person name="Heuer A."/>
            <person name="Rast P."/>
            <person name="Oberbeckmann S."/>
            <person name="Bunk B."/>
            <person name="Jeske O."/>
            <person name="Meyerdierks A."/>
            <person name="Storesund J.E."/>
            <person name="Kallscheuer N."/>
            <person name="Luecker S."/>
            <person name="Lage O.M."/>
            <person name="Pohl T."/>
            <person name="Merkel B.J."/>
            <person name="Hornburger P."/>
            <person name="Mueller R.-W."/>
            <person name="Bruemmer F."/>
            <person name="Labrenz M."/>
            <person name="Spormann A.M."/>
            <person name="Op Den Camp H."/>
            <person name="Overmann J."/>
            <person name="Amann R."/>
            <person name="Jetten M.S.M."/>
            <person name="Mascher T."/>
            <person name="Medema M.H."/>
            <person name="Devos D.P."/>
            <person name="Kaster A.-K."/>
            <person name="Ovreas L."/>
            <person name="Rohde M."/>
            <person name="Galperin M.Y."/>
            <person name="Jogler C."/>
        </authorList>
    </citation>
    <scope>NUCLEOTIDE SEQUENCE [LARGE SCALE GENOMIC DNA]</scope>
    <source>
        <strain evidence="2 3">Poly59</strain>
    </source>
</reference>
<protein>
    <submittedName>
        <fullName evidence="2">Uncharacterized protein</fullName>
    </submittedName>
</protein>
<keyword evidence="3" id="KW-1185">Reference proteome</keyword>
<name>A0A5C6F9R8_9BACT</name>
<proteinExistence type="predicted"/>
<evidence type="ECO:0000313" key="3">
    <source>
        <dbReference type="Proteomes" id="UP000317977"/>
    </source>
</evidence>
<keyword evidence="1" id="KW-0732">Signal</keyword>
<feature type="signal peptide" evidence="1">
    <location>
        <begin position="1"/>
        <end position="32"/>
    </location>
</feature>
<dbReference type="AlphaFoldDB" id="A0A5C6F9R8"/>
<dbReference type="Proteomes" id="UP000317977">
    <property type="component" value="Unassembled WGS sequence"/>
</dbReference>